<protein>
    <submittedName>
        <fullName evidence="1">Uncharacterized protein</fullName>
    </submittedName>
</protein>
<evidence type="ECO:0000313" key="2">
    <source>
        <dbReference type="Proteomes" id="UP000807353"/>
    </source>
</evidence>
<dbReference type="AlphaFoldDB" id="A0A9P5Y3W0"/>
<accession>A0A9P5Y3W0</accession>
<keyword evidence="2" id="KW-1185">Reference proteome</keyword>
<sequence>MSSTAISRYPNFEPDPTVSLIANFKRLAVQEGWGKKSKKYKEERRGYLGEAVTIAFVSLFGGNVSSLQAWQSLCETIGVPERKDGEVVNLTSIHACQEALKGVYVNLVDLVDAKASGNVISRKFTSTKALAKYIRNTGKYFPKGRAKSNPLLRRFLIVVSEH</sequence>
<dbReference type="EMBL" id="MU150279">
    <property type="protein sequence ID" value="KAF9461787.1"/>
    <property type="molecule type" value="Genomic_DNA"/>
</dbReference>
<dbReference type="PANTHER" id="PTHR38846">
    <property type="entry name" value="C3H1-TYPE DOMAIN-CONTAINING PROTEIN"/>
    <property type="match status" value="1"/>
</dbReference>
<name>A0A9P5Y3W0_9AGAR</name>
<proteinExistence type="predicted"/>
<dbReference type="PANTHER" id="PTHR38846:SF1">
    <property type="entry name" value="C3H1-TYPE DOMAIN-CONTAINING PROTEIN"/>
    <property type="match status" value="1"/>
</dbReference>
<dbReference type="Proteomes" id="UP000807353">
    <property type="component" value="Unassembled WGS sequence"/>
</dbReference>
<reference evidence="1" key="1">
    <citation type="submission" date="2020-11" db="EMBL/GenBank/DDBJ databases">
        <authorList>
            <consortium name="DOE Joint Genome Institute"/>
            <person name="Ahrendt S."/>
            <person name="Riley R."/>
            <person name="Andreopoulos W."/>
            <person name="Labutti K."/>
            <person name="Pangilinan J."/>
            <person name="Ruiz-Duenas F.J."/>
            <person name="Barrasa J.M."/>
            <person name="Sanchez-Garcia M."/>
            <person name="Camarero S."/>
            <person name="Miyauchi S."/>
            <person name="Serrano A."/>
            <person name="Linde D."/>
            <person name="Babiker R."/>
            <person name="Drula E."/>
            <person name="Ayuso-Fernandez I."/>
            <person name="Pacheco R."/>
            <person name="Padilla G."/>
            <person name="Ferreira P."/>
            <person name="Barriuso J."/>
            <person name="Kellner H."/>
            <person name="Castanera R."/>
            <person name="Alfaro M."/>
            <person name="Ramirez L."/>
            <person name="Pisabarro A.G."/>
            <person name="Kuo A."/>
            <person name="Tritt A."/>
            <person name="Lipzen A."/>
            <person name="He G."/>
            <person name="Yan M."/>
            <person name="Ng V."/>
            <person name="Cullen D."/>
            <person name="Martin F."/>
            <person name="Rosso M.-N."/>
            <person name="Henrissat B."/>
            <person name="Hibbett D."/>
            <person name="Martinez A.T."/>
            <person name="Grigoriev I.V."/>
        </authorList>
    </citation>
    <scope>NUCLEOTIDE SEQUENCE</scope>
    <source>
        <strain evidence="1">CBS 247.69</strain>
    </source>
</reference>
<gene>
    <name evidence="1" type="ORF">BDZ94DRAFT_1195735</name>
</gene>
<dbReference type="OrthoDB" id="6105938at2759"/>
<organism evidence="1 2">
    <name type="scientific">Collybia nuda</name>
    <dbReference type="NCBI Taxonomy" id="64659"/>
    <lineage>
        <taxon>Eukaryota</taxon>
        <taxon>Fungi</taxon>
        <taxon>Dikarya</taxon>
        <taxon>Basidiomycota</taxon>
        <taxon>Agaricomycotina</taxon>
        <taxon>Agaricomycetes</taxon>
        <taxon>Agaricomycetidae</taxon>
        <taxon>Agaricales</taxon>
        <taxon>Tricholomatineae</taxon>
        <taxon>Clitocybaceae</taxon>
        <taxon>Collybia</taxon>
    </lineage>
</organism>
<comment type="caution">
    <text evidence="1">The sequence shown here is derived from an EMBL/GenBank/DDBJ whole genome shotgun (WGS) entry which is preliminary data.</text>
</comment>
<evidence type="ECO:0000313" key="1">
    <source>
        <dbReference type="EMBL" id="KAF9461787.1"/>
    </source>
</evidence>